<dbReference type="GO" id="GO:0030490">
    <property type="term" value="P:maturation of SSU-rRNA"/>
    <property type="evidence" value="ECO:0007669"/>
    <property type="project" value="TreeGrafter"/>
</dbReference>
<dbReference type="PANTHER" id="PTHR47524:SF1">
    <property type="entry name" value="20S RRNA ACCUMULATION PROTEIN 4"/>
    <property type="match status" value="1"/>
</dbReference>
<dbReference type="GO" id="GO:0005737">
    <property type="term" value="C:cytoplasm"/>
    <property type="evidence" value="ECO:0007669"/>
    <property type="project" value="InterPro"/>
</dbReference>
<evidence type="ECO:0000259" key="2">
    <source>
        <dbReference type="Pfam" id="PF04194"/>
    </source>
</evidence>
<evidence type="ECO:0000313" key="3">
    <source>
        <dbReference type="EMBL" id="CAG8980186.1"/>
    </source>
</evidence>
<feature type="compositionally biased region" description="Acidic residues" evidence="1">
    <location>
        <begin position="1"/>
        <end position="18"/>
    </location>
</feature>
<dbReference type="InterPro" id="IPR007320">
    <property type="entry name" value="PDCD2_C"/>
</dbReference>
<dbReference type="OrthoDB" id="443682at2759"/>
<dbReference type="EMBL" id="CAJVRM010000363">
    <property type="protein sequence ID" value="CAG8980186.1"/>
    <property type="molecule type" value="Genomic_DNA"/>
</dbReference>
<name>A0A9N9LX44_9HELO</name>
<dbReference type="AlphaFoldDB" id="A0A9N9LX44"/>
<feature type="domain" description="Programmed cell death protein 2 C-terminal" evidence="2">
    <location>
        <begin position="315"/>
        <end position="437"/>
    </location>
</feature>
<feature type="region of interest" description="Disordered" evidence="1">
    <location>
        <begin position="1"/>
        <end position="20"/>
    </location>
</feature>
<feature type="region of interest" description="Disordered" evidence="1">
    <location>
        <begin position="148"/>
        <end position="224"/>
    </location>
</feature>
<sequence length="442" mass="47514">MPPYDSDSEEEEGAEEGYTETNVLLGYADEEPGDDVISYLGGSPTWLDPSNPPSASLAKCKVCSSFLVLLLQLNADLPERLPGKERRLYILGCRNKGCRRKEGSVRVLRGSRGFVGAGVSEREREKESENGDKKVEVVEEKPRINIGETLFGTKGKEGGAVENPFSMGGSSGGAKENPFSTGTSKASNPFSTPSSAATQNPFAAKKTIPSNTTPPKPASSSDTASLPQTFAKALSLNNPQSTYGPPPIPEPWPTDSKSYPTPYLKLYLVDADYEILDKQPLDKMEIPEVMDIDEGSGSGSGGGKEDKEVFESTIDRQFQKFADRVGYNPEQVLRYEYAGAPLLYSTTDAVGKLLSGGGNEKVKSAGGIPRCGGCGGKREFECQLTPHAIMELERDEEGLDGMEWGTILVGVCAGDCVASYVGKGEVGWMEEWVGVQWEDAGR</sequence>
<accession>A0A9N9LX44</accession>
<evidence type="ECO:0000313" key="4">
    <source>
        <dbReference type="Proteomes" id="UP000701801"/>
    </source>
</evidence>
<dbReference type="Pfam" id="PF04194">
    <property type="entry name" value="PDCD2_C"/>
    <property type="match status" value="1"/>
</dbReference>
<protein>
    <recommendedName>
        <fullName evidence="2">Programmed cell death protein 2 C-terminal domain-containing protein</fullName>
    </recommendedName>
</protein>
<feature type="region of interest" description="Disordered" evidence="1">
    <location>
        <begin position="236"/>
        <end position="255"/>
    </location>
</feature>
<feature type="compositionally biased region" description="Polar residues" evidence="1">
    <location>
        <begin position="178"/>
        <end position="201"/>
    </location>
</feature>
<dbReference type="Proteomes" id="UP000701801">
    <property type="component" value="Unassembled WGS sequence"/>
</dbReference>
<proteinExistence type="predicted"/>
<reference evidence="3" key="1">
    <citation type="submission" date="2021-07" db="EMBL/GenBank/DDBJ databases">
        <authorList>
            <person name="Durling M."/>
        </authorList>
    </citation>
    <scope>NUCLEOTIDE SEQUENCE</scope>
</reference>
<comment type="caution">
    <text evidence="3">The sequence shown here is derived from an EMBL/GenBank/DDBJ whole genome shotgun (WGS) entry which is preliminary data.</text>
</comment>
<dbReference type="PANTHER" id="PTHR47524">
    <property type="entry name" value="20S RRNA ACCUMULATION PROTEIN 4"/>
    <property type="match status" value="1"/>
</dbReference>
<gene>
    <name evidence="3" type="ORF">HYALB_00007429</name>
</gene>
<evidence type="ECO:0000256" key="1">
    <source>
        <dbReference type="SAM" id="MobiDB-lite"/>
    </source>
</evidence>
<organism evidence="3 4">
    <name type="scientific">Hymenoscyphus albidus</name>
    <dbReference type="NCBI Taxonomy" id="595503"/>
    <lineage>
        <taxon>Eukaryota</taxon>
        <taxon>Fungi</taxon>
        <taxon>Dikarya</taxon>
        <taxon>Ascomycota</taxon>
        <taxon>Pezizomycotina</taxon>
        <taxon>Leotiomycetes</taxon>
        <taxon>Helotiales</taxon>
        <taxon>Helotiaceae</taxon>
        <taxon>Hymenoscyphus</taxon>
    </lineage>
</organism>
<keyword evidence="4" id="KW-1185">Reference proteome</keyword>